<sequence>MNDEIVYHALEIKYSSEDLPHLEGLIEKAKVSVEKKRQQRDLLIAEAAERRQKLDQLANDELAIRNQHEALKGRFKLQRRLSDVGGHENTLKVLMDNLATTKQDIAQVRQTKATLVAAHKEMEKEHANLVAAIKKSEANIQAISQDRALFESKKGGVEAKLTKIAAFLMSST</sequence>
<evidence type="ECO:0000256" key="1">
    <source>
        <dbReference type="SAM" id="Coils"/>
    </source>
</evidence>
<dbReference type="AlphaFoldDB" id="A0A6G0WW61"/>
<keyword evidence="1" id="KW-0175">Coiled coil</keyword>
<reference evidence="2 3" key="1">
    <citation type="submission" date="2019-07" db="EMBL/GenBank/DDBJ databases">
        <title>Genomics analysis of Aphanomyces spp. identifies a new class of oomycete effector associated with host adaptation.</title>
        <authorList>
            <person name="Gaulin E."/>
        </authorList>
    </citation>
    <scope>NUCLEOTIDE SEQUENCE [LARGE SCALE GENOMIC DNA]</scope>
    <source>
        <strain evidence="2 3">ATCC 201684</strain>
    </source>
</reference>
<proteinExistence type="predicted"/>
<name>A0A6G0WW61_9STRA</name>
<keyword evidence="3" id="KW-1185">Reference proteome</keyword>
<evidence type="ECO:0000313" key="3">
    <source>
        <dbReference type="Proteomes" id="UP000481153"/>
    </source>
</evidence>
<protein>
    <submittedName>
        <fullName evidence="2">Uncharacterized protein</fullName>
    </submittedName>
</protein>
<dbReference type="VEuPathDB" id="FungiDB:AeMF1_001039"/>
<organism evidence="2 3">
    <name type="scientific">Aphanomyces euteiches</name>
    <dbReference type="NCBI Taxonomy" id="100861"/>
    <lineage>
        <taxon>Eukaryota</taxon>
        <taxon>Sar</taxon>
        <taxon>Stramenopiles</taxon>
        <taxon>Oomycota</taxon>
        <taxon>Saprolegniomycetes</taxon>
        <taxon>Saprolegniales</taxon>
        <taxon>Verrucalvaceae</taxon>
        <taxon>Aphanomyces</taxon>
    </lineage>
</organism>
<comment type="caution">
    <text evidence="2">The sequence shown here is derived from an EMBL/GenBank/DDBJ whole genome shotgun (WGS) entry which is preliminary data.</text>
</comment>
<dbReference type="EMBL" id="VJMJ01000140">
    <property type="protein sequence ID" value="KAF0731785.1"/>
    <property type="molecule type" value="Genomic_DNA"/>
</dbReference>
<evidence type="ECO:0000313" key="2">
    <source>
        <dbReference type="EMBL" id="KAF0731785.1"/>
    </source>
</evidence>
<accession>A0A6G0WW61</accession>
<dbReference type="Proteomes" id="UP000481153">
    <property type="component" value="Unassembled WGS sequence"/>
</dbReference>
<gene>
    <name evidence="2" type="ORF">Ae201684_011086</name>
</gene>
<feature type="coiled-coil region" evidence="1">
    <location>
        <begin position="91"/>
        <end position="139"/>
    </location>
</feature>